<feature type="transmembrane region" description="Helical" evidence="1">
    <location>
        <begin position="89"/>
        <end position="109"/>
    </location>
</feature>
<protein>
    <recommendedName>
        <fullName evidence="4">Integral membrane protein</fullName>
    </recommendedName>
</protein>
<reference evidence="3" key="1">
    <citation type="submission" date="2017-05" db="EMBL/GenBank/DDBJ databases">
        <authorList>
            <person name="Papadimitriou K."/>
        </authorList>
    </citation>
    <scope>NUCLEOTIDE SEQUENCE [LARGE SCALE GENOMIC DNA]</scope>
    <source>
        <strain evidence="3">ACA-DC 3411</strain>
    </source>
</reference>
<evidence type="ECO:0000313" key="2">
    <source>
        <dbReference type="EMBL" id="SMS14889.1"/>
    </source>
</evidence>
<evidence type="ECO:0000256" key="1">
    <source>
        <dbReference type="SAM" id="Phobius"/>
    </source>
</evidence>
<dbReference type="KEGG" id="lzy:LZ3411_1839"/>
<dbReference type="AlphaFoldDB" id="A0A1Y6JY77"/>
<feature type="transmembrane region" description="Helical" evidence="1">
    <location>
        <begin position="12"/>
        <end position="33"/>
    </location>
</feature>
<keyword evidence="1" id="KW-1133">Transmembrane helix</keyword>
<accession>A0A1Y6JY77</accession>
<feature type="transmembrane region" description="Helical" evidence="1">
    <location>
        <begin position="66"/>
        <end position="83"/>
    </location>
</feature>
<dbReference type="Proteomes" id="UP000195412">
    <property type="component" value="Chromosome I"/>
</dbReference>
<name>A0A1Y6JY77_9LACO</name>
<evidence type="ECO:0008006" key="4">
    <source>
        <dbReference type="Google" id="ProtNLM"/>
    </source>
</evidence>
<dbReference type="RefSeq" id="WP_225430770.1">
    <property type="nucleotide sequence ID" value="NZ_BJZK01000004.1"/>
</dbReference>
<keyword evidence="1" id="KW-0812">Transmembrane</keyword>
<keyword evidence="1" id="KW-0472">Membrane</keyword>
<proteinExistence type="predicted"/>
<gene>
    <name evidence="2" type="ORF">LZ3411_1839</name>
</gene>
<feature type="transmembrane region" description="Helical" evidence="1">
    <location>
        <begin position="39"/>
        <end position="59"/>
    </location>
</feature>
<sequence length="123" mass="13621">MSPLKNLRQLSFLELFGFLALILGVVIEGYALITRPGTVVSGDDMFGGAVVLALAVAFLHDRSLGLRLSLIALSTLGVGYFVFIHTQAWLWTILLAIAVAVFLIFCFGLRRDVRQNHTNWPQF</sequence>
<organism evidence="2 3">
    <name type="scientific">Levilactobacillus zymae</name>
    <dbReference type="NCBI Taxonomy" id="267363"/>
    <lineage>
        <taxon>Bacteria</taxon>
        <taxon>Bacillati</taxon>
        <taxon>Bacillota</taxon>
        <taxon>Bacilli</taxon>
        <taxon>Lactobacillales</taxon>
        <taxon>Lactobacillaceae</taxon>
        <taxon>Levilactobacillus</taxon>
    </lineage>
</organism>
<dbReference type="EMBL" id="LT854705">
    <property type="protein sequence ID" value="SMS14889.1"/>
    <property type="molecule type" value="Genomic_DNA"/>
</dbReference>
<evidence type="ECO:0000313" key="3">
    <source>
        <dbReference type="Proteomes" id="UP000195412"/>
    </source>
</evidence>